<dbReference type="GO" id="GO:0010143">
    <property type="term" value="P:cutin biosynthetic process"/>
    <property type="evidence" value="ECO:0007669"/>
    <property type="project" value="TreeGrafter"/>
</dbReference>
<accession>A0AAW0LYV0</accession>
<evidence type="ECO:0000313" key="4">
    <source>
        <dbReference type="EMBL" id="KAK7856755.1"/>
    </source>
</evidence>
<evidence type="ECO:0000256" key="2">
    <source>
        <dbReference type="ARBA" id="ARBA00023136"/>
    </source>
</evidence>
<dbReference type="PANTHER" id="PTHR15486:SF54">
    <property type="entry name" value="GLYCEROL-3-PHOSPHATE ACYLTRANSFERASE 7"/>
    <property type="match status" value="1"/>
</dbReference>
<keyword evidence="4" id="KW-0808">Transferase</keyword>
<proteinExistence type="predicted"/>
<comment type="subcellular location">
    <subcellularLocation>
        <location evidence="1">Membrane</location>
    </subcellularLocation>
</comment>
<keyword evidence="2" id="KW-0472">Membrane</keyword>
<reference evidence="4" key="2">
    <citation type="journal article" date="2018" name="Sci. Data">
        <title>The draft genome sequence of cork oak.</title>
        <authorList>
            <person name="Ramos A.M."/>
            <person name="Usie A."/>
            <person name="Barbosa P."/>
            <person name="Barros P.M."/>
            <person name="Capote T."/>
            <person name="Chaves I."/>
            <person name="Simoes F."/>
            <person name="Abreu I."/>
            <person name="Carrasquinho I."/>
            <person name="Faro C."/>
            <person name="Guimaraes J.B."/>
            <person name="Mendonca D."/>
            <person name="Nobrega F."/>
            <person name="Rodrigues L."/>
            <person name="Saibo N.J.M."/>
            <person name="Varela M.C."/>
            <person name="Egas C."/>
            <person name="Matos J."/>
            <person name="Miguel C.M."/>
            <person name="Oliveira M.M."/>
            <person name="Ricardo C.P."/>
            <person name="Goncalves S."/>
        </authorList>
    </citation>
    <scope>NUCLEOTIDE SEQUENCE [LARGE SCALE GENOMIC DNA]</scope>
    <source>
        <strain evidence="4">HL8</strain>
    </source>
</reference>
<dbReference type="AlphaFoldDB" id="A0AAW0LYV0"/>
<sequence length="88" mass="9796">MRIRSTPLFADVFLFVNCVEATCSSGKSPHDVANYVQRLLAAALGFECTNFTRKDKYKVLAGNDGTVSYISFVDQIKKAVSTFKPFIH</sequence>
<keyword evidence="3" id="KW-0732">Signal</keyword>
<dbReference type="GO" id="GO:0016791">
    <property type="term" value="F:phosphatase activity"/>
    <property type="evidence" value="ECO:0007669"/>
    <property type="project" value="TreeGrafter"/>
</dbReference>
<protein>
    <submittedName>
        <fullName evidence="4">Glycerol-3-phosphate acyltransferase 7</fullName>
    </submittedName>
</protein>
<comment type="caution">
    <text evidence="4">The sequence shown here is derived from an EMBL/GenBank/DDBJ whole genome shotgun (WGS) entry which is preliminary data.</text>
</comment>
<feature type="signal peptide" evidence="3">
    <location>
        <begin position="1"/>
        <end position="21"/>
    </location>
</feature>
<dbReference type="PANTHER" id="PTHR15486">
    <property type="entry name" value="ANCIENT UBIQUITOUS PROTEIN"/>
    <property type="match status" value="1"/>
</dbReference>
<reference evidence="4" key="1">
    <citation type="submission" date="2017-12" db="EMBL/GenBank/DDBJ databases">
        <authorList>
            <person name="Barbosa P."/>
            <person name="Usie A."/>
            <person name="Ramos A.M."/>
        </authorList>
    </citation>
    <scope>NUCLEOTIDE SEQUENCE</scope>
    <source>
        <strain evidence="4">HL8</strain>
        <tissue evidence="4">Leaves</tissue>
    </source>
</reference>
<dbReference type="GO" id="GO:0016020">
    <property type="term" value="C:membrane"/>
    <property type="evidence" value="ECO:0007669"/>
    <property type="project" value="UniProtKB-SubCell"/>
</dbReference>
<evidence type="ECO:0000256" key="1">
    <source>
        <dbReference type="ARBA" id="ARBA00004370"/>
    </source>
</evidence>
<organism evidence="4">
    <name type="scientific">Quercus suber</name>
    <name type="common">Cork oak</name>
    <dbReference type="NCBI Taxonomy" id="58331"/>
    <lineage>
        <taxon>Eukaryota</taxon>
        <taxon>Viridiplantae</taxon>
        <taxon>Streptophyta</taxon>
        <taxon>Embryophyta</taxon>
        <taxon>Tracheophyta</taxon>
        <taxon>Spermatophyta</taxon>
        <taxon>Magnoliopsida</taxon>
        <taxon>eudicotyledons</taxon>
        <taxon>Gunneridae</taxon>
        <taxon>Pentapetalae</taxon>
        <taxon>rosids</taxon>
        <taxon>fabids</taxon>
        <taxon>Fagales</taxon>
        <taxon>Fagaceae</taxon>
        <taxon>Quercus</taxon>
    </lineage>
</organism>
<dbReference type="EMBL" id="PKMF04000033">
    <property type="protein sequence ID" value="KAK7856755.1"/>
    <property type="molecule type" value="Genomic_DNA"/>
</dbReference>
<evidence type="ECO:0000256" key="3">
    <source>
        <dbReference type="SAM" id="SignalP"/>
    </source>
</evidence>
<name>A0AAW0LYV0_QUESU</name>
<feature type="chain" id="PRO_5043710122" evidence="3">
    <location>
        <begin position="22"/>
        <end position="88"/>
    </location>
</feature>
<gene>
    <name evidence="4" type="primary">GPAT7</name>
    <name evidence="4" type="ORF">CFP56_021592</name>
</gene>
<keyword evidence="4" id="KW-0012">Acyltransferase</keyword>
<dbReference type="GO" id="GO:0090447">
    <property type="term" value="F:glycerol-3-phosphate 2-O-acyltransferase activity"/>
    <property type="evidence" value="ECO:0007669"/>
    <property type="project" value="TreeGrafter"/>
</dbReference>
<reference evidence="4" key="3">
    <citation type="submission" date="2023-07" db="EMBL/GenBank/DDBJ databases">
        <title>An improved reference 1 genome and first organelle genomes of Quercus suber.</title>
        <authorList>
            <consortium name="Genosuber Consortium"/>
            <person name="Usie A."/>
            <person name="Serra O."/>
            <person name="Barros P."/>
        </authorList>
    </citation>
    <scope>NUCLEOTIDE SEQUENCE</scope>
    <source>
        <strain evidence="4">HL8</strain>
        <tissue evidence="4">Leaves</tissue>
    </source>
</reference>